<evidence type="ECO:0000313" key="2">
    <source>
        <dbReference type="EMBL" id="MRN38323.1"/>
    </source>
</evidence>
<dbReference type="RefSeq" id="WP_095502259.1">
    <property type="nucleotide sequence ID" value="NZ_WJXO01000001.1"/>
</dbReference>
<comment type="caution">
    <text evidence="2">The sequence shown here is derived from an EMBL/GenBank/DDBJ whole genome shotgun (WGS) entry which is preliminary data.</text>
</comment>
<organism evidence="2 3">
    <name type="scientific">Neisseria brasiliensis</name>
    <dbReference type="NCBI Taxonomy" id="2666100"/>
    <lineage>
        <taxon>Bacteria</taxon>
        <taxon>Pseudomonadati</taxon>
        <taxon>Pseudomonadota</taxon>
        <taxon>Betaproteobacteria</taxon>
        <taxon>Neisseriales</taxon>
        <taxon>Neisseriaceae</taxon>
        <taxon>Neisseria</taxon>
    </lineage>
</organism>
<dbReference type="Proteomes" id="UP000486297">
    <property type="component" value="Unassembled WGS sequence"/>
</dbReference>
<reference evidence="2" key="1">
    <citation type="journal article" name="Emerg. Infect. Dis.">
        <title>Two cases of a newly characterized neisseria species.</title>
        <authorList>
            <person name="Mustapha M."/>
            <person name="Lemos A.P.S."/>
            <person name="Harrison L.H."/>
            <person name="Vantyne D."/>
            <person name="Sacchi C.T."/>
        </authorList>
    </citation>
    <scope>NUCLEOTIDE SEQUENCE</scope>
    <source>
        <strain evidence="2">N.95.16</strain>
    </source>
</reference>
<name>A0A7X2GYL0_9NEIS</name>
<keyword evidence="3" id="KW-1185">Reference proteome</keyword>
<dbReference type="EMBL" id="WJXO01000001">
    <property type="protein sequence ID" value="MRN38323.1"/>
    <property type="molecule type" value="Genomic_DNA"/>
</dbReference>
<feature type="compositionally biased region" description="Basic and acidic residues" evidence="1">
    <location>
        <begin position="94"/>
        <end position="105"/>
    </location>
</feature>
<evidence type="ECO:0000256" key="1">
    <source>
        <dbReference type="SAM" id="MobiDB-lite"/>
    </source>
</evidence>
<gene>
    <name evidence="2" type="ORF">GJU80_07475</name>
</gene>
<feature type="region of interest" description="Disordered" evidence="1">
    <location>
        <begin position="94"/>
        <end position="114"/>
    </location>
</feature>
<protein>
    <submittedName>
        <fullName evidence="2">Uncharacterized protein</fullName>
    </submittedName>
</protein>
<sequence>MPKVIIEIDKETFDHYQKVKHQIQEAEKTEITIEECIKRVLANQPKLLADYHSLADMLVECIKEKEVMEKSLKNESRDSFIYEHSYKQVLKDVKGKAKNAADKRHEPTRKRKEQAIQEYKNSGLSKNEFAAKFAEKYHVAESTMRKNWLQGV</sequence>
<evidence type="ECO:0000313" key="3">
    <source>
        <dbReference type="Proteomes" id="UP000486297"/>
    </source>
</evidence>
<accession>A0A7X2GYL0</accession>
<proteinExistence type="predicted"/>
<dbReference type="AlphaFoldDB" id="A0A7X2GYL0"/>